<keyword evidence="4" id="KW-1185">Reference proteome</keyword>
<evidence type="ECO:0000313" key="4">
    <source>
        <dbReference type="Proteomes" id="UP000281771"/>
    </source>
</evidence>
<dbReference type="GO" id="GO:0016787">
    <property type="term" value="F:hydrolase activity"/>
    <property type="evidence" value="ECO:0007669"/>
    <property type="project" value="UniProtKB-KW"/>
</dbReference>
<organism evidence="3 4">
    <name type="scientific">Streptococcus minor</name>
    <dbReference type="NCBI Taxonomy" id="229549"/>
    <lineage>
        <taxon>Bacteria</taxon>
        <taxon>Bacillati</taxon>
        <taxon>Bacillota</taxon>
        <taxon>Bacilli</taxon>
        <taxon>Lactobacillales</taxon>
        <taxon>Streptococcaceae</taxon>
        <taxon>Streptococcus</taxon>
    </lineage>
</organism>
<protein>
    <submittedName>
        <fullName evidence="3">NUDIX hydrolase</fullName>
    </submittedName>
</protein>
<dbReference type="STRING" id="1123309.GCA_000377005_01146"/>
<evidence type="ECO:0000259" key="2">
    <source>
        <dbReference type="PROSITE" id="PS51462"/>
    </source>
</evidence>
<proteinExistence type="predicted"/>
<dbReference type="SUPFAM" id="SSF55811">
    <property type="entry name" value="Nudix"/>
    <property type="match status" value="1"/>
</dbReference>
<dbReference type="AlphaFoldDB" id="A0A3P1VCS7"/>
<dbReference type="InterPro" id="IPR020084">
    <property type="entry name" value="NUDIX_hydrolase_CS"/>
</dbReference>
<accession>A0A3P1VCS7</accession>
<dbReference type="PANTHER" id="PTHR10885">
    <property type="entry name" value="ISOPENTENYL-DIPHOSPHATE DELTA-ISOMERASE"/>
    <property type="match status" value="1"/>
</dbReference>
<dbReference type="EMBL" id="RQZA01000002">
    <property type="protein sequence ID" value="RRD31999.1"/>
    <property type="molecule type" value="Genomic_DNA"/>
</dbReference>
<dbReference type="PROSITE" id="PS51462">
    <property type="entry name" value="NUDIX"/>
    <property type="match status" value="1"/>
</dbReference>
<dbReference type="Proteomes" id="UP000281771">
    <property type="component" value="Unassembled WGS sequence"/>
</dbReference>
<gene>
    <name evidence="3" type="ORF">EII38_03950</name>
</gene>
<dbReference type="InterPro" id="IPR000086">
    <property type="entry name" value="NUDIX_hydrolase_dom"/>
</dbReference>
<keyword evidence="1 3" id="KW-0378">Hydrolase</keyword>
<dbReference type="PROSITE" id="PS00893">
    <property type="entry name" value="NUDIX_BOX"/>
    <property type="match status" value="1"/>
</dbReference>
<dbReference type="Pfam" id="PF00293">
    <property type="entry name" value="NUDIX"/>
    <property type="match status" value="1"/>
</dbReference>
<reference evidence="3 4" key="1">
    <citation type="submission" date="2018-11" db="EMBL/GenBank/DDBJ databases">
        <title>Genomes From Bacteria Associated with the Canine Oral Cavity: a Test Case for Automated Genome-Based Taxonomic Assignment.</title>
        <authorList>
            <person name="Coil D.A."/>
            <person name="Jospin G."/>
            <person name="Darling A.E."/>
            <person name="Wallis C."/>
            <person name="Davis I.J."/>
            <person name="Harris S."/>
            <person name="Eisen J.A."/>
            <person name="Holcombe L.J."/>
            <person name="O'Flynn C."/>
        </authorList>
    </citation>
    <scope>NUCLEOTIDE SEQUENCE [LARGE SCALE GENOMIC DNA]</scope>
    <source>
        <strain evidence="3 4">OH4621_COT-116</strain>
    </source>
</reference>
<sequence>MEIWDAYDEHRNLIPHVLLERTAFPYPEGFYHLAVNIWVQHEDGDWLFMRRSSQKSHYPGVYELGAGGSVHQGESSLDAAKRELLEETGLAAEQMDFLFSFTEKEHFTHFDTYLVTVSCDKDALSYQAGETDAHCWVAPNEIERFLVEKPVFQNQRQQLLSYLEKESG</sequence>
<dbReference type="CDD" id="cd04693">
    <property type="entry name" value="NUDIX_Hydrolase"/>
    <property type="match status" value="1"/>
</dbReference>
<evidence type="ECO:0000313" key="3">
    <source>
        <dbReference type="EMBL" id="RRD31999.1"/>
    </source>
</evidence>
<dbReference type="InterPro" id="IPR015797">
    <property type="entry name" value="NUDIX_hydrolase-like_dom_sf"/>
</dbReference>
<comment type="caution">
    <text evidence="3">The sequence shown here is derived from an EMBL/GenBank/DDBJ whole genome shotgun (WGS) entry which is preliminary data.</text>
</comment>
<dbReference type="PANTHER" id="PTHR10885:SF0">
    <property type="entry name" value="ISOPENTENYL-DIPHOSPHATE DELTA-ISOMERASE"/>
    <property type="match status" value="1"/>
</dbReference>
<dbReference type="Gene3D" id="3.90.79.10">
    <property type="entry name" value="Nucleoside Triphosphate Pyrophosphohydrolase"/>
    <property type="match status" value="1"/>
</dbReference>
<feature type="domain" description="Nudix hydrolase" evidence="2">
    <location>
        <begin position="30"/>
        <end position="160"/>
    </location>
</feature>
<name>A0A3P1VCS7_9STRE</name>
<evidence type="ECO:0000256" key="1">
    <source>
        <dbReference type="ARBA" id="ARBA00022801"/>
    </source>
</evidence>